<evidence type="ECO:0000313" key="3">
    <source>
        <dbReference type="Proteomes" id="UP000029999"/>
    </source>
</evidence>
<gene>
    <name evidence="2" type="ORF">LP43_2300</name>
</gene>
<comment type="caution">
    <text evidence="2">The sequence shown here is derived from an EMBL/GenBank/DDBJ whole genome shotgun (WGS) entry which is preliminary data.</text>
</comment>
<dbReference type="STRING" id="392484.LP43_2300"/>
<keyword evidence="1" id="KW-0812">Transmembrane</keyword>
<dbReference type="EMBL" id="JRQD01000006">
    <property type="protein sequence ID" value="KGM05985.1"/>
    <property type="molecule type" value="Genomic_DNA"/>
</dbReference>
<sequence length="287" mass="32749">MYPMFIGGVTVIGLLFLFNRLALLRKQEQKRIEQGIVLTVHLKRIIDSCQKHRGTSNAINQGNAKLKPQLVNLQSDIERLINSTDSRLLQRFPQWESFAEHWPRLKKHALAGDLKSHNLVRQHSLMIDGQLSLLDDVMRDHDLHRMMLDRCTRVSEICLDTLRVAETVGQTRAIGSGICAHGTCEGADRIIIDFLRISVQNMTRELLKEINSIKNDDLHTNLQAAAKAINDSVSKLVDMVEKQVLKEGRLQIDTNDYFNISTRAIDEVLKVFGIIIHYASQQHTRMI</sequence>
<dbReference type="Proteomes" id="UP000029999">
    <property type="component" value="Unassembled WGS sequence"/>
</dbReference>
<name>A0A0A0BDN5_9GAMM</name>
<evidence type="ECO:0000256" key="1">
    <source>
        <dbReference type="SAM" id="Phobius"/>
    </source>
</evidence>
<dbReference type="RefSeq" id="WP_036315455.1">
    <property type="nucleotide sequence ID" value="NZ_JRQD01000006.1"/>
</dbReference>
<dbReference type="AlphaFoldDB" id="A0A0A0BDN5"/>
<evidence type="ECO:0000313" key="2">
    <source>
        <dbReference type="EMBL" id="KGM05985.1"/>
    </source>
</evidence>
<accession>A0A0A0BDN5</accession>
<keyword evidence="1" id="KW-0472">Membrane</keyword>
<proteinExistence type="predicted"/>
<protein>
    <submittedName>
        <fullName evidence="2">Membrane-associated methyl-accepting chemotaxis protein with HAMP domain</fullName>
    </submittedName>
</protein>
<keyword evidence="1" id="KW-1133">Transmembrane helix</keyword>
<feature type="transmembrane region" description="Helical" evidence="1">
    <location>
        <begin position="6"/>
        <end position="23"/>
    </location>
</feature>
<reference evidence="2 3" key="1">
    <citation type="submission" date="2014-09" db="EMBL/GenBank/DDBJ databases">
        <authorList>
            <person name="Grob C."/>
            <person name="Taubert M."/>
            <person name="Howat A.M."/>
            <person name="Burns O.J."/>
            <person name="Dixon J.L."/>
            <person name="Chen Y."/>
            <person name="Murrell J.C."/>
        </authorList>
    </citation>
    <scope>NUCLEOTIDE SEQUENCE [LARGE SCALE GENOMIC DNA]</scope>
    <source>
        <strain evidence="2">L4</strain>
    </source>
</reference>
<organism evidence="2 3">
    <name type="scientific">Methylophaga thiooxydans</name>
    <dbReference type="NCBI Taxonomy" id="392484"/>
    <lineage>
        <taxon>Bacteria</taxon>
        <taxon>Pseudomonadati</taxon>
        <taxon>Pseudomonadota</taxon>
        <taxon>Gammaproteobacteria</taxon>
        <taxon>Thiotrichales</taxon>
        <taxon>Piscirickettsiaceae</taxon>
        <taxon>Methylophaga</taxon>
    </lineage>
</organism>